<dbReference type="SUPFAM" id="SSF51735">
    <property type="entry name" value="NAD(P)-binding Rossmann-fold domains"/>
    <property type="match status" value="1"/>
</dbReference>
<sequence>MASTRTVVVTGASSGIGRDVARAFVARGDAVVLGGRDTAKLAEVAAELAAPDRVATVPGDIGDPATGAAYVRTALDRFGRVDVLVNSAGEFGATPFVEVTEAELDRYLAGNLKGTYFTTQAVVRQLLAQGSGGAVVNIGTVLIDHAMTGLPASAALISKGGVHALTTSLAAELAPAGIRVNAVAAGIIRTPLFGAGDERAAAGAALLGRIGEVADTTAAVLYLAEAGFVTGHILPVDGGFISGRAA</sequence>
<dbReference type="EC" id="1.1.1.-" evidence="3"/>
<evidence type="ECO:0000313" key="3">
    <source>
        <dbReference type="EMBL" id="MFC4126741.1"/>
    </source>
</evidence>
<proteinExistence type="inferred from homology"/>
<dbReference type="PRINTS" id="PR00081">
    <property type="entry name" value="GDHRDH"/>
</dbReference>
<dbReference type="PANTHER" id="PTHR43639:SF1">
    <property type="entry name" value="SHORT-CHAIN DEHYDROGENASE_REDUCTASE FAMILY PROTEIN"/>
    <property type="match status" value="1"/>
</dbReference>
<dbReference type="CDD" id="cd05233">
    <property type="entry name" value="SDR_c"/>
    <property type="match status" value="1"/>
</dbReference>
<comment type="similarity">
    <text evidence="1">Belongs to the short-chain dehydrogenases/reductases (SDR) family.</text>
</comment>
<dbReference type="PRINTS" id="PR00080">
    <property type="entry name" value="SDRFAMILY"/>
</dbReference>
<accession>A0ABV8L8A0</accession>
<name>A0ABV8L8A0_9NOCA</name>
<dbReference type="Pfam" id="PF13561">
    <property type="entry name" value="adh_short_C2"/>
    <property type="match status" value="1"/>
</dbReference>
<comment type="caution">
    <text evidence="3">The sequence shown here is derived from an EMBL/GenBank/DDBJ whole genome shotgun (WGS) entry which is preliminary data.</text>
</comment>
<dbReference type="RefSeq" id="WP_378551689.1">
    <property type="nucleotide sequence ID" value="NZ_JBHSBA010000007.1"/>
</dbReference>
<dbReference type="Proteomes" id="UP001595767">
    <property type="component" value="Unassembled WGS sequence"/>
</dbReference>
<dbReference type="InterPro" id="IPR036291">
    <property type="entry name" value="NAD(P)-bd_dom_sf"/>
</dbReference>
<gene>
    <name evidence="3" type="ORF">ACFOW8_17525</name>
</gene>
<evidence type="ECO:0000256" key="2">
    <source>
        <dbReference type="ARBA" id="ARBA00023002"/>
    </source>
</evidence>
<dbReference type="InterPro" id="IPR002347">
    <property type="entry name" value="SDR_fam"/>
</dbReference>
<dbReference type="GO" id="GO:0016491">
    <property type="term" value="F:oxidoreductase activity"/>
    <property type="evidence" value="ECO:0007669"/>
    <property type="project" value="UniProtKB-KW"/>
</dbReference>
<evidence type="ECO:0000256" key="1">
    <source>
        <dbReference type="ARBA" id="ARBA00006484"/>
    </source>
</evidence>
<keyword evidence="4" id="KW-1185">Reference proteome</keyword>
<dbReference type="PANTHER" id="PTHR43639">
    <property type="entry name" value="OXIDOREDUCTASE, SHORT-CHAIN DEHYDROGENASE/REDUCTASE FAMILY (AFU_ORTHOLOGUE AFUA_5G02870)"/>
    <property type="match status" value="1"/>
</dbReference>
<protein>
    <submittedName>
        <fullName evidence="3">SDR family NAD(P)-dependent oxidoreductase</fullName>
        <ecNumber evidence="3">1.1.1.-</ecNumber>
    </submittedName>
</protein>
<dbReference type="EMBL" id="JBHSBA010000007">
    <property type="protein sequence ID" value="MFC4126741.1"/>
    <property type="molecule type" value="Genomic_DNA"/>
</dbReference>
<reference evidence="4" key="1">
    <citation type="journal article" date="2019" name="Int. J. Syst. Evol. Microbiol.">
        <title>The Global Catalogue of Microorganisms (GCM) 10K type strain sequencing project: providing services to taxonomists for standard genome sequencing and annotation.</title>
        <authorList>
            <consortium name="The Broad Institute Genomics Platform"/>
            <consortium name="The Broad Institute Genome Sequencing Center for Infectious Disease"/>
            <person name="Wu L."/>
            <person name="Ma J."/>
        </authorList>
    </citation>
    <scope>NUCLEOTIDE SEQUENCE [LARGE SCALE GENOMIC DNA]</scope>
    <source>
        <strain evidence="4">CGMCC 4.7204</strain>
    </source>
</reference>
<dbReference type="Gene3D" id="3.40.50.720">
    <property type="entry name" value="NAD(P)-binding Rossmann-like Domain"/>
    <property type="match status" value="1"/>
</dbReference>
<evidence type="ECO:0000313" key="4">
    <source>
        <dbReference type="Proteomes" id="UP001595767"/>
    </source>
</evidence>
<organism evidence="3 4">
    <name type="scientific">Nocardia rhizosphaerae</name>
    <dbReference type="NCBI Taxonomy" id="1691571"/>
    <lineage>
        <taxon>Bacteria</taxon>
        <taxon>Bacillati</taxon>
        <taxon>Actinomycetota</taxon>
        <taxon>Actinomycetes</taxon>
        <taxon>Mycobacteriales</taxon>
        <taxon>Nocardiaceae</taxon>
        <taxon>Nocardia</taxon>
    </lineage>
</organism>
<keyword evidence="2 3" id="KW-0560">Oxidoreductase</keyword>